<evidence type="ECO:0008006" key="5">
    <source>
        <dbReference type="Google" id="ProtNLM"/>
    </source>
</evidence>
<feature type="transmembrane region" description="Helical" evidence="2">
    <location>
        <begin position="189"/>
        <end position="208"/>
    </location>
</feature>
<keyword evidence="2" id="KW-0812">Transmembrane</keyword>
<reference evidence="3" key="1">
    <citation type="submission" date="2022-01" db="EMBL/GenBank/DDBJ databases">
        <authorList>
            <person name="King R."/>
        </authorList>
    </citation>
    <scope>NUCLEOTIDE SEQUENCE</scope>
</reference>
<protein>
    <recommendedName>
        <fullName evidence="5">G-protein coupled receptors family 1 profile domain-containing protein</fullName>
    </recommendedName>
</protein>
<evidence type="ECO:0000313" key="3">
    <source>
        <dbReference type="EMBL" id="CAG9761036.1"/>
    </source>
</evidence>
<keyword evidence="2" id="KW-0472">Membrane</keyword>
<dbReference type="Gene3D" id="1.20.1070.10">
    <property type="entry name" value="Rhodopsin 7-helix transmembrane proteins"/>
    <property type="match status" value="1"/>
</dbReference>
<dbReference type="OrthoDB" id="6784480at2759"/>
<proteinExistence type="predicted"/>
<dbReference type="SUPFAM" id="SSF81321">
    <property type="entry name" value="Family A G protein-coupled receptor-like"/>
    <property type="match status" value="1"/>
</dbReference>
<feature type="transmembrane region" description="Helical" evidence="2">
    <location>
        <begin position="151"/>
        <end position="169"/>
    </location>
</feature>
<feature type="transmembrane region" description="Helical" evidence="2">
    <location>
        <begin position="229"/>
        <end position="251"/>
    </location>
</feature>
<gene>
    <name evidence="3" type="ORF">CEUTPL_LOCUS1749</name>
</gene>
<sequence length="330" mass="38493">MSNTSLNANGSSPFSPFQDPSESVFETETKIDFFSYFFITFELLKFLLCVNCFASDIYLIVIISKFKKLRTRLNNLFLIYAICNLLYLTLANVIMIIVEVSSHLHDVNHYCVISNLDHLMFTLSFYTLTFMAIDWYVLNYHPDIYTKYPRTFKYGIGVAFVVLAIPKWIATSCMCYEDRFKLYALRLYLEDISFAFGGIVLITISILKRIRTPVSDTHKTEYAFSIPKIIFLLSLPVFIMRLISLCLEGYYPLLKYLYLLEYITECLFLTQTIALLYLLGKRNKYFKMAYLKCCKKNVQEYGDDDLDSGSINETGENHVTYDNNSQLIRF</sequence>
<feature type="transmembrane region" description="Helical" evidence="2">
    <location>
        <begin position="76"/>
        <end position="98"/>
    </location>
</feature>
<evidence type="ECO:0000256" key="1">
    <source>
        <dbReference type="SAM" id="MobiDB-lite"/>
    </source>
</evidence>
<feature type="transmembrane region" description="Helical" evidence="2">
    <location>
        <begin position="43"/>
        <end position="64"/>
    </location>
</feature>
<keyword evidence="4" id="KW-1185">Reference proteome</keyword>
<name>A0A9N9MF39_9CUCU</name>
<feature type="transmembrane region" description="Helical" evidence="2">
    <location>
        <begin position="118"/>
        <end position="139"/>
    </location>
</feature>
<feature type="region of interest" description="Disordered" evidence="1">
    <location>
        <begin position="1"/>
        <end position="21"/>
    </location>
</feature>
<keyword evidence="2" id="KW-1133">Transmembrane helix</keyword>
<dbReference type="EMBL" id="OU892277">
    <property type="protein sequence ID" value="CAG9761036.1"/>
    <property type="molecule type" value="Genomic_DNA"/>
</dbReference>
<evidence type="ECO:0000313" key="4">
    <source>
        <dbReference type="Proteomes" id="UP001152799"/>
    </source>
</evidence>
<evidence type="ECO:0000256" key="2">
    <source>
        <dbReference type="SAM" id="Phobius"/>
    </source>
</evidence>
<accession>A0A9N9MF39</accession>
<organism evidence="3 4">
    <name type="scientific">Ceutorhynchus assimilis</name>
    <name type="common">cabbage seed weevil</name>
    <dbReference type="NCBI Taxonomy" id="467358"/>
    <lineage>
        <taxon>Eukaryota</taxon>
        <taxon>Metazoa</taxon>
        <taxon>Ecdysozoa</taxon>
        <taxon>Arthropoda</taxon>
        <taxon>Hexapoda</taxon>
        <taxon>Insecta</taxon>
        <taxon>Pterygota</taxon>
        <taxon>Neoptera</taxon>
        <taxon>Endopterygota</taxon>
        <taxon>Coleoptera</taxon>
        <taxon>Polyphaga</taxon>
        <taxon>Cucujiformia</taxon>
        <taxon>Curculionidae</taxon>
        <taxon>Ceutorhynchinae</taxon>
        <taxon>Ceutorhynchus</taxon>
    </lineage>
</organism>
<dbReference type="AlphaFoldDB" id="A0A9N9MF39"/>
<dbReference type="Proteomes" id="UP001152799">
    <property type="component" value="Chromosome 1"/>
</dbReference>
<feature type="transmembrane region" description="Helical" evidence="2">
    <location>
        <begin position="257"/>
        <end position="279"/>
    </location>
</feature>